<evidence type="ECO:0000259" key="1">
    <source>
        <dbReference type="Pfam" id="PF03102"/>
    </source>
</evidence>
<dbReference type="InterPro" id="IPR013785">
    <property type="entry name" value="Aldolase_TIM"/>
</dbReference>
<sequence length="260" mass="28512">MKCEIIAEIGQNHNGDMAIAKELIHAAAENGADVAKFQLFDAKALFPTKEQGNEWYDYNCSTELSRDDLALLKEECDKTGIEFMSSAFDAERVGWLEAVGVKRYKIASRSIKDAAILEAVIKTRKPIIASLGLWKGDTLPKIAAHAPVHYLYCVAKYPTPLIDLHFEDIDFVNKYAGFSDHTIGLSAPVAAIARGARIIEKHFTLDKNMHGPDHQGSMTPAELKELARFRDEIAVCLGDAASAENSIVMTGTGKAFVLQS</sequence>
<dbReference type="InterPro" id="IPR051690">
    <property type="entry name" value="PseI-like"/>
</dbReference>
<gene>
    <name evidence="2" type="ORF">HYS17_00495</name>
</gene>
<dbReference type="SUPFAM" id="SSF51569">
    <property type="entry name" value="Aldolase"/>
    <property type="match status" value="1"/>
</dbReference>
<dbReference type="Pfam" id="PF03102">
    <property type="entry name" value="NeuB"/>
    <property type="match status" value="1"/>
</dbReference>
<name>A0A7T5UHT5_9BACT</name>
<evidence type="ECO:0000313" key="2">
    <source>
        <dbReference type="EMBL" id="QQG36306.1"/>
    </source>
</evidence>
<proteinExistence type="predicted"/>
<dbReference type="Proteomes" id="UP000595362">
    <property type="component" value="Chromosome"/>
</dbReference>
<protein>
    <submittedName>
        <fullName evidence="2">N-acetylneuraminate synthase family protein</fullName>
    </submittedName>
</protein>
<feature type="domain" description="PseI/NeuA/B-like" evidence="1">
    <location>
        <begin position="23"/>
        <end position="240"/>
    </location>
</feature>
<dbReference type="GO" id="GO:0016051">
    <property type="term" value="P:carbohydrate biosynthetic process"/>
    <property type="evidence" value="ECO:0007669"/>
    <property type="project" value="InterPro"/>
</dbReference>
<dbReference type="EMBL" id="CP066681">
    <property type="protein sequence ID" value="QQG36306.1"/>
    <property type="molecule type" value="Genomic_DNA"/>
</dbReference>
<accession>A0A7T5UHT5</accession>
<reference evidence="2 3" key="1">
    <citation type="submission" date="2020-07" db="EMBL/GenBank/DDBJ databases">
        <title>Huge and variable diversity of episymbiotic CPR bacteria and DPANN archaea in groundwater ecosystems.</title>
        <authorList>
            <person name="He C.Y."/>
            <person name="Keren R."/>
            <person name="Whittaker M."/>
            <person name="Farag I.F."/>
            <person name="Doudna J."/>
            <person name="Cate J.H.D."/>
            <person name="Banfield J.F."/>
        </authorList>
    </citation>
    <scope>NUCLEOTIDE SEQUENCE [LARGE SCALE GENOMIC DNA]</scope>
    <source>
        <strain evidence="2">NC_groundwater_70_Ag_B-0.1um_54_66</strain>
    </source>
</reference>
<dbReference type="GO" id="GO:0047444">
    <property type="term" value="F:N-acylneuraminate-9-phosphate synthase activity"/>
    <property type="evidence" value="ECO:0007669"/>
    <property type="project" value="TreeGrafter"/>
</dbReference>
<dbReference type="Gene3D" id="3.20.20.70">
    <property type="entry name" value="Aldolase class I"/>
    <property type="match status" value="1"/>
</dbReference>
<dbReference type="PANTHER" id="PTHR42966">
    <property type="entry name" value="N-ACETYLNEURAMINATE SYNTHASE"/>
    <property type="match status" value="1"/>
</dbReference>
<evidence type="ECO:0000313" key="3">
    <source>
        <dbReference type="Proteomes" id="UP000595362"/>
    </source>
</evidence>
<dbReference type="AlphaFoldDB" id="A0A7T5UHT5"/>
<dbReference type="InterPro" id="IPR013132">
    <property type="entry name" value="PseI/NeuA/B-like_N"/>
</dbReference>
<dbReference type="PANTHER" id="PTHR42966:SF1">
    <property type="entry name" value="SIALIC ACID SYNTHASE"/>
    <property type="match status" value="1"/>
</dbReference>
<organism evidence="2 3">
    <name type="scientific">Micavibrio aeruginosavorus</name>
    <dbReference type="NCBI Taxonomy" id="349221"/>
    <lineage>
        <taxon>Bacteria</taxon>
        <taxon>Pseudomonadati</taxon>
        <taxon>Bdellovibrionota</taxon>
        <taxon>Bdellovibrionia</taxon>
        <taxon>Bdellovibrionales</taxon>
        <taxon>Pseudobdellovibrionaceae</taxon>
        <taxon>Micavibrio</taxon>
    </lineage>
</organism>